<dbReference type="SUPFAM" id="SSF57701">
    <property type="entry name" value="Zn2/Cys6 DNA-binding domain"/>
    <property type="match status" value="1"/>
</dbReference>
<evidence type="ECO:0000313" key="4">
    <source>
        <dbReference type="Proteomes" id="UP000076584"/>
    </source>
</evidence>
<evidence type="ECO:0000313" key="3">
    <source>
        <dbReference type="EMBL" id="KZL85297.1"/>
    </source>
</evidence>
<name>A0A162MXZ0_COLIC</name>
<proteinExistence type="predicted"/>
<dbReference type="Pfam" id="PF00172">
    <property type="entry name" value="Zn_clus"/>
    <property type="match status" value="1"/>
</dbReference>
<sequence>LPISHNPPLAGSVRRVAWNSLPVCGQLTLFVLQYLEPVLLTTMPKRLAPLLPAELNGDRFPFDSPREDPSKRKRVGTDVACNPCRRRKTRCDGIRPACAACRKRSTECIFVEKKESLRPGQSPEGSHEVLELLKSAPEPQAFEILRLLRTNGDPNSVLNIIKGGMNGVTRPSDHDASCAIRSTQSPLEFELMVKNPVAYPALRNVPLTSLERDGLLRPSRLRRSKSFDYQYHADLSNGSRSAEWNVQHQNLSPDNDNTMDQTNSMPIYEDDYDNDDNNDDMFRLDAPSDGTSDGSRQSVPFLCDERLKDLSINYWTDVSMTDDYAARVISLYLTTDHPLLGVFDPHLFISDLVGRRHTYCSRLLVNALMYWGCQMYTAIDEKAVHHAETFCKEAEKLWLLEKNNTTILNAASAQLLSLAYLGHGKDHYVLKYLAAALRMGTSMFLFGVEPSQALEEIEGIPPQTQRANSYTAWGIFNWGVLTTLFYQQPGLEYPIYPPVYPVPTELMDRTTRKESENSSSNVSEEDVPSYMGYTFPTLCKFWSIIHGVTLAYYKNRQNPLPDHVSLDFAEYKYRELLAWIERLPSDQMLRDDCPHHVVILHIWFHAAILDIFRPFIHSPRHERRRLKTFSARRASPDAAFNASVSQLKQLVVRYRCNYESSAYTLLWQSALIYVANAVLHETQDPEWRFYFLACIYGYEGLRKSYRIAEVITRGLLTMTLRDGDISGKEARHLLKHIREAEKSHAKEDVRATFMVDLDLAMTDPDAARVENLAERFEDIALFREFTTVDDDEIKSFRRRKYNDADNGSESGR</sequence>
<keyword evidence="4" id="KW-1185">Reference proteome</keyword>
<feature type="non-terminal residue" evidence="3">
    <location>
        <position position="1"/>
    </location>
</feature>
<gene>
    <name evidence="3" type="ORF">CI238_12481</name>
</gene>
<dbReference type="EMBL" id="LFIW01000678">
    <property type="protein sequence ID" value="KZL85297.1"/>
    <property type="molecule type" value="Genomic_DNA"/>
</dbReference>
<organism evidence="3 4">
    <name type="scientific">Colletotrichum incanum</name>
    <name type="common">Soybean anthracnose fungus</name>
    <dbReference type="NCBI Taxonomy" id="1573173"/>
    <lineage>
        <taxon>Eukaryota</taxon>
        <taxon>Fungi</taxon>
        <taxon>Dikarya</taxon>
        <taxon>Ascomycota</taxon>
        <taxon>Pezizomycotina</taxon>
        <taxon>Sordariomycetes</taxon>
        <taxon>Hypocreomycetidae</taxon>
        <taxon>Glomerellales</taxon>
        <taxon>Glomerellaceae</taxon>
        <taxon>Colletotrichum</taxon>
        <taxon>Colletotrichum spaethianum species complex</taxon>
    </lineage>
</organism>
<protein>
    <submittedName>
        <fullName evidence="3">Zinc finger protein</fullName>
    </submittedName>
</protein>
<dbReference type="AlphaFoldDB" id="A0A162MXZ0"/>
<dbReference type="SMART" id="SM00066">
    <property type="entry name" value="GAL4"/>
    <property type="match status" value="1"/>
</dbReference>
<dbReference type="PANTHER" id="PTHR47256">
    <property type="entry name" value="ZN(II)2CYS6 TRANSCRIPTION FACTOR (EUROFUNG)-RELATED"/>
    <property type="match status" value="1"/>
</dbReference>
<dbReference type="CDD" id="cd00067">
    <property type="entry name" value="GAL4"/>
    <property type="match status" value="1"/>
</dbReference>
<reference evidence="3 4" key="1">
    <citation type="submission" date="2015-06" db="EMBL/GenBank/DDBJ databases">
        <title>Survival trade-offs in plant roots during colonization by closely related pathogenic and mutualistic fungi.</title>
        <authorList>
            <person name="Hacquard S."/>
            <person name="Kracher B."/>
            <person name="Hiruma K."/>
            <person name="Weinman A."/>
            <person name="Muench P."/>
            <person name="Garrido Oter R."/>
            <person name="Ver Loren van Themaat E."/>
            <person name="Dallerey J.-F."/>
            <person name="Damm U."/>
            <person name="Henrissat B."/>
            <person name="Lespinet O."/>
            <person name="Thon M."/>
            <person name="Kemen E."/>
            <person name="McHardy A.C."/>
            <person name="Schulze-Lefert P."/>
            <person name="O'Connell R.J."/>
        </authorList>
    </citation>
    <scope>NUCLEOTIDE SEQUENCE [LARGE SCALE GENOMIC DNA]</scope>
    <source>
        <strain evidence="3 4">MAFF 238704</strain>
    </source>
</reference>
<dbReference type="PROSITE" id="PS00463">
    <property type="entry name" value="ZN2_CY6_FUNGAL_1"/>
    <property type="match status" value="1"/>
</dbReference>
<comment type="caution">
    <text evidence="3">The sequence shown here is derived from an EMBL/GenBank/DDBJ whole genome shotgun (WGS) entry which is preliminary data.</text>
</comment>
<evidence type="ECO:0000256" key="1">
    <source>
        <dbReference type="ARBA" id="ARBA00023242"/>
    </source>
</evidence>
<dbReference type="STRING" id="1573173.A0A162MXZ0"/>
<evidence type="ECO:0000259" key="2">
    <source>
        <dbReference type="PROSITE" id="PS50048"/>
    </source>
</evidence>
<dbReference type="InterPro" id="IPR036864">
    <property type="entry name" value="Zn2-C6_fun-type_DNA-bd_sf"/>
</dbReference>
<dbReference type="PANTHER" id="PTHR47256:SF1">
    <property type="entry name" value="ZN(II)2CYS6 TRANSCRIPTION FACTOR (EUROFUNG)"/>
    <property type="match status" value="1"/>
</dbReference>
<dbReference type="Gene3D" id="4.10.240.10">
    <property type="entry name" value="Zn(2)-C6 fungal-type DNA-binding domain"/>
    <property type="match status" value="1"/>
</dbReference>
<accession>A0A162MXZ0</accession>
<dbReference type="GO" id="GO:0008270">
    <property type="term" value="F:zinc ion binding"/>
    <property type="evidence" value="ECO:0007669"/>
    <property type="project" value="InterPro"/>
</dbReference>
<dbReference type="GO" id="GO:0000981">
    <property type="term" value="F:DNA-binding transcription factor activity, RNA polymerase II-specific"/>
    <property type="evidence" value="ECO:0007669"/>
    <property type="project" value="InterPro"/>
</dbReference>
<keyword evidence="1" id="KW-0539">Nucleus</keyword>
<feature type="domain" description="Zn(2)-C6 fungal-type" evidence="2">
    <location>
        <begin position="80"/>
        <end position="110"/>
    </location>
</feature>
<dbReference type="CDD" id="cd12148">
    <property type="entry name" value="fungal_TF_MHR"/>
    <property type="match status" value="1"/>
</dbReference>
<dbReference type="Proteomes" id="UP000076584">
    <property type="component" value="Unassembled WGS sequence"/>
</dbReference>
<dbReference type="InterPro" id="IPR001138">
    <property type="entry name" value="Zn2Cys6_DnaBD"/>
</dbReference>
<dbReference type="InterPro" id="IPR053187">
    <property type="entry name" value="Notoamide_regulator"/>
</dbReference>
<dbReference type="PROSITE" id="PS50048">
    <property type="entry name" value="ZN2_CY6_FUNGAL_2"/>
    <property type="match status" value="1"/>
</dbReference>